<comment type="subunit">
    <text evidence="6">Subunit of the RFC complex, an heteropentameric complex consisting of a large subunit RFC1 and four small subunits RFC2, RFC3, RFC4 and RFC5; the RFC complex interacts with PCNA. Forms an heterotetrameric complex with RFC2, RFC4 and RFC5; this complex has ATPase activity but is not stimulated by PCNA. The heterotetramer of subunits RFC2, RFC3, RFC4 and RFC5 interacts with RAD17. Interacts with CNTD1; this interaction facilitates crossover formation.</text>
</comment>
<dbReference type="Gene3D" id="1.20.272.10">
    <property type="match status" value="1"/>
</dbReference>
<dbReference type="SUPFAM" id="SSF48019">
    <property type="entry name" value="post-AAA+ oligomerization domain-like"/>
    <property type="match status" value="1"/>
</dbReference>
<dbReference type="Pfam" id="PF22534">
    <property type="entry name" value="RFC_C"/>
    <property type="match status" value="1"/>
</dbReference>
<organism evidence="11 12">
    <name type="scientific">Orchesella cincta</name>
    <name type="common">Springtail</name>
    <name type="synonym">Podura cincta</name>
    <dbReference type="NCBI Taxonomy" id="48709"/>
    <lineage>
        <taxon>Eukaryota</taxon>
        <taxon>Metazoa</taxon>
        <taxon>Ecdysozoa</taxon>
        <taxon>Arthropoda</taxon>
        <taxon>Hexapoda</taxon>
        <taxon>Collembola</taxon>
        <taxon>Entomobryomorpha</taxon>
        <taxon>Entomobryoidea</taxon>
        <taxon>Orchesellidae</taxon>
        <taxon>Orchesellinae</taxon>
        <taxon>Orchesella</taxon>
    </lineage>
</organism>
<keyword evidence="4" id="KW-0539">Nucleus</keyword>
<reference evidence="11 12" key="1">
    <citation type="journal article" date="2016" name="Genome Biol. Evol.">
        <title>Gene Family Evolution Reflects Adaptation to Soil Environmental Stressors in the Genome of the Collembolan Orchesella cincta.</title>
        <authorList>
            <person name="Faddeeva-Vakhrusheva A."/>
            <person name="Derks M.F."/>
            <person name="Anvar S.Y."/>
            <person name="Agamennone V."/>
            <person name="Suring W."/>
            <person name="Smit S."/>
            <person name="van Straalen N.M."/>
            <person name="Roelofs D."/>
        </authorList>
    </citation>
    <scope>NUCLEOTIDE SEQUENCE [LARGE SCALE GENOMIC DNA]</scope>
    <source>
        <tissue evidence="11">Mixed pool</tissue>
    </source>
</reference>
<evidence type="ECO:0000256" key="8">
    <source>
        <dbReference type="ARBA" id="ARBA00076818"/>
    </source>
</evidence>
<dbReference type="GO" id="GO:0006281">
    <property type="term" value="P:DNA repair"/>
    <property type="evidence" value="ECO:0007669"/>
    <property type="project" value="UniProtKB-ARBA"/>
</dbReference>
<proteinExistence type="inferred from homology"/>
<dbReference type="STRING" id="48709.A0A1D2N945"/>
<dbReference type="SUPFAM" id="SSF52540">
    <property type="entry name" value="P-loop containing nucleoside triphosphate hydrolases"/>
    <property type="match status" value="1"/>
</dbReference>
<dbReference type="AlphaFoldDB" id="A0A1D2N945"/>
<protein>
    <recommendedName>
        <fullName evidence="7">Replication factor C subunit 3</fullName>
    </recommendedName>
    <alternativeName>
        <fullName evidence="9">Activator 1 38 kDa subunit</fullName>
    </alternativeName>
    <alternativeName>
        <fullName evidence="10">Activator 1 subunit 3</fullName>
    </alternativeName>
    <alternativeName>
        <fullName evidence="8">Replication factor C 38 kDa subunit</fullName>
    </alternativeName>
</protein>
<dbReference type="GO" id="GO:0003689">
    <property type="term" value="F:DNA clamp loader activity"/>
    <property type="evidence" value="ECO:0007669"/>
    <property type="project" value="TreeGrafter"/>
</dbReference>
<dbReference type="FunFam" id="1.20.272.10:FF:000002">
    <property type="entry name" value="Replication factor C subunit 3"/>
    <property type="match status" value="1"/>
</dbReference>
<dbReference type="Proteomes" id="UP000094527">
    <property type="component" value="Unassembled WGS sequence"/>
</dbReference>
<evidence type="ECO:0000256" key="2">
    <source>
        <dbReference type="ARBA" id="ARBA00005378"/>
    </source>
</evidence>
<dbReference type="PANTHER" id="PTHR11669:SF1">
    <property type="entry name" value="REPLICATION FACTOR C SUBUNIT 3"/>
    <property type="match status" value="1"/>
</dbReference>
<dbReference type="GO" id="GO:0005634">
    <property type="term" value="C:nucleus"/>
    <property type="evidence" value="ECO:0007669"/>
    <property type="project" value="UniProtKB-SubCell"/>
</dbReference>
<dbReference type="InterPro" id="IPR050238">
    <property type="entry name" value="DNA_Rep/Repair_Clamp_Loader"/>
</dbReference>
<dbReference type="InterPro" id="IPR008921">
    <property type="entry name" value="DNA_pol3_clamp-load_cplx_C"/>
</dbReference>
<dbReference type="Gene3D" id="1.10.8.60">
    <property type="match status" value="1"/>
</dbReference>
<name>A0A1D2N945_ORCCI</name>
<sequence length="355" mass="40905">MSLWADKYRPKSLDELDYHKDMAQNLKHLVKSPDFPHLLVYGPSGAGKRTRIAAILRELYGPGADRLRIQRQQFETPSKKKIEITTYSSNYHIEVNPSDVGFQDRTVVQELIKHVAETHPLDQHPFKVIVLQEVDRLSKDAQDALRRTMEKYISSCRLILCALSTSRVTPAIQSRCLPIRVAAPSKNQIVKVLQIVSKKEGIIMPLELADRISDVADGNLRRAVLMLESCRGEKYPFVDKQPIVEPDWEKYLRETACMIVQEQSPARLLKVRERLYELLCHCIPADLIFRGLLKELVKQCDNQLKAQICAEAAKCQWRSTRGSKPIIHIEEFIAKFMAIYKRFIEQAMMMDDFDD</sequence>
<evidence type="ECO:0000256" key="1">
    <source>
        <dbReference type="ARBA" id="ARBA00004123"/>
    </source>
</evidence>
<comment type="similarity">
    <text evidence="2">Belongs to the activator 1 small subunits family.</text>
</comment>
<dbReference type="Pfam" id="PF21960">
    <property type="entry name" value="RCF1-5-like_lid"/>
    <property type="match status" value="1"/>
</dbReference>
<dbReference type="FunFam" id="3.40.50.300:FF:000136">
    <property type="entry name" value="Replication factor C subunit 5"/>
    <property type="match status" value="1"/>
</dbReference>
<evidence type="ECO:0000256" key="4">
    <source>
        <dbReference type="ARBA" id="ARBA00023242"/>
    </source>
</evidence>
<comment type="caution">
    <text evidence="11">The sequence shown here is derived from an EMBL/GenBank/DDBJ whole genome shotgun (WGS) entry which is preliminary data.</text>
</comment>
<comment type="function">
    <text evidence="5">Subunit of the replication factor C (RFC) complex which acts during elongation of primed DNA templates by DNA polymerases delta and epsilon, and is necessary for ATP-dependent loading of proliferating cell nuclear antigen (PCNA) onto primed DNA.</text>
</comment>
<evidence type="ECO:0000256" key="10">
    <source>
        <dbReference type="ARBA" id="ARBA00080379"/>
    </source>
</evidence>
<evidence type="ECO:0000256" key="7">
    <source>
        <dbReference type="ARBA" id="ARBA00070184"/>
    </source>
</evidence>
<dbReference type="CDD" id="cd00009">
    <property type="entry name" value="AAA"/>
    <property type="match status" value="1"/>
</dbReference>
<dbReference type="EMBL" id="LJIJ01000139">
    <property type="protein sequence ID" value="ODN01771.1"/>
    <property type="molecule type" value="Genomic_DNA"/>
</dbReference>
<dbReference type="Gene3D" id="3.40.50.300">
    <property type="entry name" value="P-loop containing nucleotide triphosphate hydrolases"/>
    <property type="match status" value="1"/>
</dbReference>
<gene>
    <name evidence="11" type="ORF">Ocin01_04899</name>
</gene>
<evidence type="ECO:0000313" key="11">
    <source>
        <dbReference type="EMBL" id="ODN01771.1"/>
    </source>
</evidence>
<comment type="subcellular location">
    <subcellularLocation>
        <location evidence="1">Nucleus</location>
    </subcellularLocation>
</comment>
<dbReference type="PANTHER" id="PTHR11669">
    <property type="entry name" value="REPLICATION FACTOR C / DNA POLYMERASE III GAMMA-TAU SUBUNIT"/>
    <property type="match status" value="1"/>
</dbReference>
<evidence type="ECO:0000256" key="5">
    <source>
        <dbReference type="ARBA" id="ARBA00058626"/>
    </source>
</evidence>
<dbReference type="OrthoDB" id="761538at2759"/>
<dbReference type="InterPro" id="IPR027417">
    <property type="entry name" value="P-loop_NTPase"/>
</dbReference>
<accession>A0A1D2N945</accession>
<dbReference type="OMA" id="LKADIMH"/>
<keyword evidence="3" id="KW-0235">DNA replication</keyword>
<dbReference type="Pfam" id="PF13177">
    <property type="entry name" value="DNA_pol3_delta2"/>
    <property type="match status" value="1"/>
</dbReference>
<evidence type="ECO:0000256" key="9">
    <source>
        <dbReference type="ARBA" id="ARBA00079394"/>
    </source>
</evidence>
<dbReference type="GO" id="GO:0006271">
    <property type="term" value="P:DNA strand elongation involved in DNA replication"/>
    <property type="evidence" value="ECO:0007669"/>
    <property type="project" value="UniProtKB-ARBA"/>
</dbReference>
<dbReference type="FunFam" id="1.10.8.60:FF:000030">
    <property type="entry name" value="replication factor C subunit 3"/>
    <property type="match status" value="1"/>
</dbReference>
<evidence type="ECO:0000256" key="3">
    <source>
        <dbReference type="ARBA" id="ARBA00022705"/>
    </source>
</evidence>
<dbReference type="GO" id="GO:0003677">
    <property type="term" value="F:DNA binding"/>
    <property type="evidence" value="ECO:0007669"/>
    <property type="project" value="InterPro"/>
</dbReference>
<evidence type="ECO:0000256" key="6">
    <source>
        <dbReference type="ARBA" id="ARBA00062267"/>
    </source>
</evidence>
<dbReference type="GO" id="GO:0005663">
    <property type="term" value="C:DNA replication factor C complex"/>
    <property type="evidence" value="ECO:0007669"/>
    <property type="project" value="TreeGrafter"/>
</dbReference>
<keyword evidence="12" id="KW-1185">Reference proteome</keyword>
<evidence type="ECO:0000313" key="12">
    <source>
        <dbReference type="Proteomes" id="UP000094527"/>
    </source>
</evidence>